<dbReference type="EMBL" id="JARPUR010000002">
    <property type="protein sequence ID" value="KAK4882103.1"/>
    <property type="molecule type" value="Genomic_DNA"/>
</dbReference>
<accession>A0AAN7SPU9</accession>
<evidence type="ECO:0000256" key="1">
    <source>
        <dbReference type="SAM" id="MobiDB-lite"/>
    </source>
</evidence>
<sequence>MNNSVGLCSICGMQGDMNVIQKHFVECHITDDSNSMYEIVEESTDDSTASTSALNKSNMKWNDKSIKLLLTIYQSHLQLFRNSKKTNKSIWSMIAEKMQTHGYQVSWDDCDIKFRNLKKTYKRIKDNDNLSGRGAKQWIYFNIFEELFGKDADVKPLCVINTSNIESYSNNETSDDSTALEITNSSTPTSSKKRKCSANEEPAWVKKYREDANARHNEKMKLLQNLIDILKK</sequence>
<evidence type="ECO:0000259" key="2">
    <source>
        <dbReference type="Pfam" id="PF13837"/>
    </source>
</evidence>
<organism evidence="3 4">
    <name type="scientific">Aquatica leii</name>
    <dbReference type="NCBI Taxonomy" id="1421715"/>
    <lineage>
        <taxon>Eukaryota</taxon>
        <taxon>Metazoa</taxon>
        <taxon>Ecdysozoa</taxon>
        <taxon>Arthropoda</taxon>
        <taxon>Hexapoda</taxon>
        <taxon>Insecta</taxon>
        <taxon>Pterygota</taxon>
        <taxon>Neoptera</taxon>
        <taxon>Endopterygota</taxon>
        <taxon>Coleoptera</taxon>
        <taxon>Polyphaga</taxon>
        <taxon>Elateriformia</taxon>
        <taxon>Elateroidea</taxon>
        <taxon>Lampyridae</taxon>
        <taxon>Luciolinae</taxon>
        <taxon>Aquatica</taxon>
    </lineage>
</organism>
<comment type="caution">
    <text evidence="3">The sequence shown here is derived from an EMBL/GenBank/DDBJ whole genome shotgun (WGS) entry which is preliminary data.</text>
</comment>
<gene>
    <name evidence="3" type="ORF">RN001_005422</name>
</gene>
<dbReference type="PANTHER" id="PTHR47595:SF1">
    <property type="entry name" value="MYB_SANT-LIKE DNA-BINDING DOMAIN-CONTAINING PROTEIN"/>
    <property type="match status" value="1"/>
</dbReference>
<name>A0AAN7SPU9_9COLE</name>
<evidence type="ECO:0000313" key="3">
    <source>
        <dbReference type="EMBL" id="KAK4882103.1"/>
    </source>
</evidence>
<dbReference type="PANTHER" id="PTHR47595">
    <property type="entry name" value="HEAT SHOCK 70 KDA PROTEIN 14"/>
    <property type="match status" value="1"/>
</dbReference>
<feature type="compositionally biased region" description="Polar residues" evidence="1">
    <location>
        <begin position="170"/>
        <end position="190"/>
    </location>
</feature>
<feature type="region of interest" description="Disordered" evidence="1">
    <location>
        <begin position="170"/>
        <end position="200"/>
    </location>
</feature>
<dbReference type="InterPro" id="IPR044822">
    <property type="entry name" value="Myb_DNA-bind_4"/>
</dbReference>
<feature type="domain" description="Myb/SANT-like DNA-binding" evidence="2">
    <location>
        <begin position="59"/>
        <end position="146"/>
    </location>
</feature>
<dbReference type="Gene3D" id="1.10.10.60">
    <property type="entry name" value="Homeodomain-like"/>
    <property type="match status" value="1"/>
</dbReference>
<dbReference type="Proteomes" id="UP001353858">
    <property type="component" value="Unassembled WGS sequence"/>
</dbReference>
<dbReference type="AlphaFoldDB" id="A0AAN7SPU9"/>
<evidence type="ECO:0000313" key="4">
    <source>
        <dbReference type="Proteomes" id="UP001353858"/>
    </source>
</evidence>
<reference evidence="4" key="1">
    <citation type="submission" date="2023-01" db="EMBL/GenBank/DDBJ databases">
        <title>Key to firefly adult light organ development and bioluminescence: homeobox transcription factors regulate luciferase expression and transportation to peroxisome.</title>
        <authorList>
            <person name="Fu X."/>
        </authorList>
    </citation>
    <scope>NUCLEOTIDE SEQUENCE [LARGE SCALE GENOMIC DNA]</scope>
</reference>
<proteinExistence type="predicted"/>
<dbReference type="Pfam" id="PF13837">
    <property type="entry name" value="Myb_DNA-bind_4"/>
    <property type="match status" value="1"/>
</dbReference>
<protein>
    <recommendedName>
        <fullName evidence="2">Myb/SANT-like DNA-binding domain-containing protein</fullName>
    </recommendedName>
</protein>
<keyword evidence="4" id="KW-1185">Reference proteome</keyword>